<evidence type="ECO:0000256" key="6">
    <source>
        <dbReference type="ARBA" id="ARBA00023002"/>
    </source>
</evidence>
<dbReference type="GO" id="GO:0045431">
    <property type="term" value="F:flavonol synthase activity"/>
    <property type="evidence" value="ECO:0000318"/>
    <property type="project" value="GO_Central"/>
</dbReference>
<dbReference type="STRING" id="2711.A0A067E5Y1"/>
<keyword evidence="5" id="KW-0223">Dioxygenase</keyword>
<dbReference type="Pfam" id="PF03171">
    <property type="entry name" value="2OG-FeII_Oxy"/>
    <property type="match status" value="1"/>
</dbReference>
<dbReference type="Pfam" id="PF14226">
    <property type="entry name" value="DIOX_N"/>
    <property type="match status" value="1"/>
</dbReference>
<dbReference type="FunFam" id="2.60.120.330:FF:000009">
    <property type="entry name" value="Flavonol synthase"/>
    <property type="match status" value="1"/>
</dbReference>
<sequence length="337" mass="38143">MKMEVERGVQANIGSLSHSNEQVEPEAAVRTCHNGTVSEIPTIDLNDPDQERLTGAIAEASQEWGIFQVINHGIPSELINKLQGVGREFFELPQEEKEAYARPRDAKDIEGYGTRLQKEAEEKKSWVDHIFHRIWPPASRNYRFWPKNPPSYREVNEEYANCMRGVVNKLFRCLSLGLGVEGHALKEAVGGDELEYMLKINYYPPCPRPDLAPGLVPHTDLSSITILVPNDVPGLLAFKGDRSIDVNYIPNALIVTIGDQIEILSNGKYKAVLHKATPHKEKTRISWPVFLDPPADMVVGPLPQLVNGKNPPKYEAKKYKDYVHFKLDELNKKWLLF</sequence>
<dbReference type="InterPro" id="IPR005123">
    <property type="entry name" value="Oxoglu/Fe-dep_dioxygenase_dom"/>
</dbReference>
<dbReference type="InterPro" id="IPR026992">
    <property type="entry name" value="DIOX_N"/>
</dbReference>
<evidence type="ECO:0000256" key="1">
    <source>
        <dbReference type="ARBA" id="ARBA00001961"/>
    </source>
</evidence>
<evidence type="ECO:0000313" key="11">
    <source>
        <dbReference type="EMBL" id="KDO46306.1"/>
    </source>
</evidence>
<evidence type="ECO:0000256" key="5">
    <source>
        <dbReference type="ARBA" id="ARBA00022964"/>
    </source>
</evidence>
<keyword evidence="4" id="KW-0847">Vitamin C</keyword>
<dbReference type="InterPro" id="IPR044861">
    <property type="entry name" value="IPNS-like_FE2OG_OXY"/>
</dbReference>
<dbReference type="EMBL" id="KK785217">
    <property type="protein sequence ID" value="KDO46306.1"/>
    <property type="molecule type" value="Genomic_DNA"/>
</dbReference>
<organism evidence="11 12">
    <name type="scientific">Citrus sinensis</name>
    <name type="common">Sweet orange</name>
    <name type="synonym">Citrus aurantium var. sinensis</name>
    <dbReference type="NCBI Taxonomy" id="2711"/>
    <lineage>
        <taxon>Eukaryota</taxon>
        <taxon>Viridiplantae</taxon>
        <taxon>Streptophyta</taxon>
        <taxon>Embryophyta</taxon>
        <taxon>Tracheophyta</taxon>
        <taxon>Spermatophyta</taxon>
        <taxon>Magnoliopsida</taxon>
        <taxon>eudicotyledons</taxon>
        <taxon>Gunneridae</taxon>
        <taxon>Pentapetalae</taxon>
        <taxon>rosids</taxon>
        <taxon>malvids</taxon>
        <taxon>Sapindales</taxon>
        <taxon>Rutaceae</taxon>
        <taxon>Aurantioideae</taxon>
        <taxon>Citrus</taxon>
    </lineage>
</organism>
<protein>
    <recommendedName>
        <fullName evidence="10">Fe2OG dioxygenase domain-containing protein</fullName>
    </recommendedName>
</protein>
<proteinExistence type="inferred from homology"/>
<evidence type="ECO:0000259" key="10">
    <source>
        <dbReference type="PROSITE" id="PS51471"/>
    </source>
</evidence>
<comment type="similarity">
    <text evidence="2 9">Belongs to the iron/ascorbate-dependent oxidoreductase family.</text>
</comment>
<reference evidence="11 12" key="1">
    <citation type="submission" date="2014-04" db="EMBL/GenBank/DDBJ databases">
        <authorList>
            <consortium name="International Citrus Genome Consortium"/>
            <person name="Gmitter F."/>
            <person name="Chen C."/>
            <person name="Farmerie W."/>
            <person name="Harkins T."/>
            <person name="Desany B."/>
            <person name="Mohiuddin M."/>
            <person name="Kodira C."/>
            <person name="Borodovsky M."/>
            <person name="Lomsadze A."/>
            <person name="Burns P."/>
            <person name="Jenkins J."/>
            <person name="Prochnik S."/>
            <person name="Shu S."/>
            <person name="Chapman J."/>
            <person name="Pitluck S."/>
            <person name="Schmutz J."/>
            <person name="Rokhsar D."/>
        </authorList>
    </citation>
    <scope>NUCLEOTIDE SEQUENCE</scope>
</reference>
<evidence type="ECO:0000256" key="9">
    <source>
        <dbReference type="RuleBase" id="RU003682"/>
    </source>
</evidence>
<comment type="cofactor">
    <cofactor evidence="1">
        <name>L-ascorbate</name>
        <dbReference type="ChEBI" id="CHEBI:38290"/>
    </cofactor>
</comment>
<dbReference type="InterPro" id="IPR027443">
    <property type="entry name" value="IPNS-like_sf"/>
</dbReference>
<keyword evidence="6 9" id="KW-0560">Oxidoreductase</keyword>
<keyword evidence="3 9" id="KW-0479">Metal-binding</keyword>
<accession>A0A067E5Y1</accession>
<dbReference type="GO" id="GO:0009813">
    <property type="term" value="P:flavonoid biosynthetic process"/>
    <property type="evidence" value="ECO:0000318"/>
    <property type="project" value="GO_Central"/>
</dbReference>
<dbReference type="AlphaFoldDB" id="A0A067E5Y1"/>
<dbReference type="PROSITE" id="PS51471">
    <property type="entry name" value="FE2OG_OXY"/>
    <property type="match status" value="1"/>
</dbReference>
<dbReference type="PANTHER" id="PTHR47991">
    <property type="entry name" value="OXOGLUTARATE/IRON-DEPENDENT DIOXYGENASE"/>
    <property type="match status" value="1"/>
</dbReference>
<dbReference type="InterPro" id="IPR050295">
    <property type="entry name" value="Plant_2OG-oxidoreductases"/>
</dbReference>
<evidence type="ECO:0000256" key="3">
    <source>
        <dbReference type="ARBA" id="ARBA00022723"/>
    </source>
</evidence>
<evidence type="ECO:0000256" key="4">
    <source>
        <dbReference type="ARBA" id="ARBA00022896"/>
    </source>
</evidence>
<gene>
    <name evidence="11" type="ORF">CISIN_1g019717mg</name>
</gene>
<keyword evidence="8" id="KW-0284">Flavonoid biosynthesis</keyword>
<feature type="domain" description="Fe2OG dioxygenase" evidence="10">
    <location>
        <begin position="193"/>
        <end position="293"/>
    </location>
</feature>
<evidence type="ECO:0000256" key="2">
    <source>
        <dbReference type="ARBA" id="ARBA00008056"/>
    </source>
</evidence>
<dbReference type="PaxDb" id="2711-XP_006485472.1"/>
<evidence type="ECO:0000256" key="7">
    <source>
        <dbReference type="ARBA" id="ARBA00023004"/>
    </source>
</evidence>
<dbReference type="Proteomes" id="UP000027120">
    <property type="component" value="Unassembled WGS sequence"/>
</dbReference>
<dbReference type="GO" id="GO:0046872">
    <property type="term" value="F:metal ion binding"/>
    <property type="evidence" value="ECO:0007669"/>
    <property type="project" value="UniProtKB-KW"/>
</dbReference>
<evidence type="ECO:0000313" key="12">
    <source>
        <dbReference type="Proteomes" id="UP000027120"/>
    </source>
</evidence>
<dbReference type="KEGG" id="cit:102629970"/>
<dbReference type="SMR" id="A0A067E5Y1"/>
<dbReference type="eggNOG" id="KOG0143">
    <property type="taxonomic scope" value="Eukaryota"/>
</dbReference>
<keyword evidence="12" id="KW-1185">Reference proteome</keyword>
<keyword evidence="7 9" id="KW-0408">Iron</keyword>
<dbReference type="OrthoDB" id="288590at2759"/>
<dbReference type="SUPFAM" id="SSF51197">
    <property type="entry name" value="Clavaminate synthase-like"/>
    <property type="match status" value="1"/>
</dbReference>
<evidence type="ECO:0000256" key="8">
    <source>
        <dbReference type="ARBA" id="ARBA00023241"/>
    </source>
</evidence>
<dbReference type="Gene3D" id="2.60.120.330">
    <property type="entry name" value="B-lactam Antibiotic, Isopenicillin N Synthase, Chain"/>
    <property type="match status" value="1"/>
</dbReference>
<dbReference type="GO" id="GO:0031418">
    <property type="term" value="F:L-ascorbic acid binding"/>
    <property type="evidence" value="ECO:0007669"/>
    <property type="project" value="UniProtKB-KW"/>
</dbReference>
<name>A0A067E5Y1_CITSI</name>